<evidence type="ECO:0000313" key="2">
    <source>
        <dbReference type="Proteomes" id="UP000028631"/>
    </source>
</evidence>
<gene>
    <name evidence="1" type="ORF">IV01_25895</name>
</gene>
<dbReference type="AlphaFoldDB" id="A0A085V3V3"/>
<name>A0A085V3V3_PSESX</name>
<dbReference type="PATRIC" id="fig|317.175.peg.5396"/>
<dbReference type="EMBL" id="JPQU01000109">
    <property type="protein sequence ID" value="KFE50116.1"/>
    <property type="molecule type" value="Genomic_DNA"/>
</dbReference>
<keyword evidence="2" id="KW-1185">Reference proteome</keyword>
<dbReference type="Proteomes" id="UP000028631">
    <property type="component" value="Unassembled WGS sequence"/>
</dbReference>
<protein>
    <submittedName>
        <fullName evidence="1">Uncharacterized protein</fullName>
    </submittedName>
</protein>
<evidence type="ECO:0000313" key="1">
    <source>
        <dbReference type="EMBL" id="KFE50116.1"/>
    </source>
</evidence>
<dbReference type="RefSeq" id="WP_032631956.1">
    <property type="nucleotide sequence ID" value="NZ_JPQU01000109.1"/>
</dbReference>
<accession>A0A085V3V3</accession>
<organism evidence="1 2">
    <name type="scientific">Pseudomonas syringae</name>
    <dbReference type="NCBI Taxonomy" id="317"/>
    <lineage>
        <taxon>Bacteria</taxon>
        <taxon>Pseudomonadati</taxon>
        <taxon>Pseudomonadota</taxon>
        <taxon>Gammaproteobacteria</taxon>
        <taxon>Pseudomonadales</taxon>
        <taxon>Pseudomonadaceae</taxon>
        <taxon>Pseudomonas</taxon>
    </lineage>
</organism>
<proteinExistence type="predicted"/>
<comment type="caution">
    <text evidence="1">The sequence shown here is derived from an EMBL/GenBank/DDBJ whole genome shotgun (WGS) entry which is preliminary data.</text>
</comment>
<reference evidence="1 2" key="1">
    <citation type="submission" date="2014-07" db="EMBL/GenBank/DDBJ databases">
        <title>Draft Genome Sequences of Environmental Pseudomonas syringae strains.</title>
        <authorList>
            <person name="Baltrus D.A."/>
            <person name="Berge O."/>
            <person name="Morris C."/>
        </authorList>
    </citation>
    <scope>NUCLEOTIDE SEQUENCE [LARGE SCALE GENOMIC DNA]</scope>
    <source>
        <strain evidence="1 2">GAW0119</strain>
    </source>
</reference>
<sequence>MALKKPNQQLRRGLLDAASALDDAAHDLFRESQACGDAALLAAAGKIVVLHKHIDALRAYADEVRDGRIVRAV</sequence>